<feature type="transmembrane region" description="Helical" evidence="1">
    <location>
        <begin position="379"/>
        <end position="400"/>
    </location>
</feature>
<accession>A0ABU6GCB8</accession>
<feature type="transmembrane region" description="Helical" evidence="1">
    <location>
        <begin position="409"/>
        <end position="430"/>
    </location>
</feature>
<gene>
    <name evidence="3" type="ORF">P4I72_24765</name>
</gene>
<keyword evidence="1" id="KW-0812">Transmembrane</keyword>
<keyword evidence="1" id="KW-0472">Membrane</keyword>
<comment type="caution">
    <text evidence="3">The sequence shown here is derived from an EMBL/GenBank/DDBJ whole genome shotgun (WGS) entry which is preliminary data.</text>
</comment>
<protein>
    <recommendedName>
        <fullName evidence="2">DUF7408 domain-containing protein</fullName>
    </recommendedName>
</protein>
<evidence type="ECO:0000256" key="1">
    <source>
        <dbReference type="SAM" id="Phobius"/>
    </source>
</evidence>
<dbReference type="RefSeq" id="WP_326074390.1">
    <property type="nucleotide sequence ID" value="NZ_JARLKY010000064.1"/>
</dbReference>
<keyword evidence="4" id="KW-1185">Reference proteome</keyword>
<dbReference type="Gene3D" id="3.40.50.880">
    <property type="match status" value="1"/>
</dbReference>
<name>A0ABU6GCB8_9BACL</name>
<dbReference type="SUPFAM" id="SSF52317">
    <property type="entry name" value="Class I glutamine amidotransferase-like"/>
    <property type="match status" value="1"/>
</dbReference>
<evidence type="ECO:0000313" key="3">
    <source>
        <dbReference type="EMBL" id="MEC0230349.1"/>
    </source>
</evidence>
<dbReference type="Pfam" id="PF24157">
    <property type="entry name" value="DUF7408"/>
    <property type="match status" value="1"/>
</dbReference>
<evidence type="ECO:0000259" key="2">
    <source>
        <dbReference type="Pfam" id="PF24157"/>
    </source>
</evidence>
<organism evidence="3 4">
    <name type="scientific">Paenibacillus alba</name>
    <dbReference type="NCBI Taxonomy" id="1197127"/>
    <lineage>
        <taxon>Bacteria</taxon>
        <taxon>Bacillati</taxon>
        <taxon>Bacillota</taxon>
        <taxon>Bacilli</taxon>
        <taxon>Bacillales</taxon>
        <taxon>Paenibacillaceae</taxon>
        <taxon>Paenibacillus</taxon>
    </lineage>
</organism>
<dbReference type="InterPro" id="IPR029062">
    <property type="entry name" value="Class_I_gatase-like"/>
</dbReference>
<dbReference type="Proteomes" id="UP001338137">
    <property type="component" value="Unassembled WGS sequence"/>
</dbReference>
<dbReference type="InterPro" id="IPR055831">
    <property type="entry name" value="DUF7408"/>
</dbReference>
<dbReference type="EMBL" id="JARLKY010000064">
    <property type="protein sequence ID" value="MEC0230349.1"/>
    <property type="molecule type" value="Genomic_DNA"/>
</dbReference>
<keyword evidence="1" id="KW-1133">Transmembrane helix</keyword>
<proteinExistence type="predicted"/>
<feature type="domain" description="DUF7408" evidence="2">
    <location>
        <begin position="182"/>
        <end position="318"/>
    </location>
</feature>
<reference evidence="3 4" key="1">
    <citation type="submission" date="2023-03" db="EMBL/GenBank/DDBJ databases">
        <title>Bacillus Genome Sequencing.</title>
        <authorList>
            <person name="Dunlap C."/>
        </authorList>
    </citation>
    <scope>NUCLEOTIDE SEQUENCE [LARGE SCALE GENOMIC DNA]</scope>
    <source>
        <strain evidence="3 4">BD-533</strain>
    </source>
</reference>
<evidence type="ECO:0000313" key="4">
    <source>
        <dbReference type="Proteomes" id="UP001338137"/>
    </source>
</evidence>
<sequence>MNVSPISKASFRLIGMIGCLIIALWLQGNALFLEKAYAETAMIEIQSEIGFGASNVKQGVWTPVKITLHNKGTDLSGDLVIKVANPNGNKDFSYAQQVELPKGSTKVVTLLIPGFSYTSSNNSIAFYEKTVKSGKKIPLDGKTYLEAFQFPKETLQVGVLARDVDTMNFLSLLNQAGKKLNLIHLKQQEIPQEALGLDSFDVLVFNDFASDTLSKEQVQATKQWVKRGGTLILAGGAGYSKTAAPFAEMAPVAYHGTESVQALSEVANMGEKELQLTQPFTLSKASLTKGSVAIVSENTLPIYARSAYGGGYVAYAAYDLSLNPMASWNGNSRLWEQLLAEPIEKANAYNLNQMRNGNNGYWEMNQALEYFPSLLPPKLGGLAIVLLIYAIVVGPLLYLILRRLDRREWAWYIIPLVAIVTSVGIFQFSASNRGNKMAQTFNTIALNGSGSGMKQSMTSVFLPKGGNIELRFPEKGTVSPFFQSDVYPNLQLHDSNEFIIRQEQEETIVGLQDIPYSSVSKFVFNGEQSIELGKLDYHLTELSANGAKGEITNNTKKDLTDVALLINQSYVNLGPVKAGASSSFDTAIGNRNSNGMNYGQLAFPFPTTNSNLDYSLQQRAILNTFIQRKSKISGGFMPMIVGWYKEQSSLSLTSNSTVPTEEITLVAQEMKLDYVTPDGRIVIPSTAILPEFVDNHLKMSAIQFQEGPFMQMASGDITLVYRLPPLPGAAYHKLEITGDPNPEVTLDLWNAQTGAWEPFPLKSYQTWEGDKLQPYILEGKTIRMRAATVQNNTMFRIPAVSLEGTVK</sequence>